<evidence type="ECO:0000256" key="2">
    <source>
        <dbReference type="ARBA" id="ARBA00022741"/>
    </source>
</evidence>
<dbReference type="PANTHER" id="PTHR10695">
    <property type="entry name" value="DEPHOSPHO-COA KINASE-RELATED"/>
    <property type="match status" value="1"/>
</dbReference>
<keyword evidence="8" id="KW-1185">Reference proteome</keyword>
<dbReference type="PANTHER" id="PTHR10695:SF46">
    <property type="entry name" value="BIFUNCTIONAL COENZYME A SYNTHASE-RELATED"/>
    <property type="match status" value="1"/>
</dbReference>
<dbReference type="Pfam" id="PF01121">
    <property type="entry name" value="CoaE"/>
    <property type="match status" value="1"/>
</dbReference>
<proteinExistence type="inferred from homology"/>
<feature type="binding site" evidence="5">
    <location>
        <begin position="13"/>
        <end position="18"/>
    </location>
    <ligand>
        <name>ATP</name>
        <dbReference type="ChEBI" id="CHEBI:30616"/>
    </ligand>
</feature>
<keyword evidence="2 5" id="KW-0547">Nucleotide-binding</keyword>
<evidence type="ECO:0000256" key="3">
    <source>
        <dbReference type="ARBA" id="ARBA00022840"/>
    </source>
</evidence>
<dbReference type="Proteomes" id="UP000599179">
    <property type="component" value="Unassembled WGS sequence"/>
</dbReference>
<evidence type="ECO:0000256" key="5">
    <source>
        <dbReference type="HAMAP-Rule" id="MF_00376"/>
    </source>
</evidence>
<dbReference type="InterPro" id="IPR001977">
    <property type="entry name" value="Depp_CoAkinase"/>
</dbReference>
<protein>
    <recommendedName>
        <fullName evidence="5 6">Dephospho-CoA kinase</fullName>
        <ecNumber evidence="5 6">2.7.1.24</ecNumber>
    </recommendedName>
    <alternativeName>
        <fullName evidence="5">Dephosphocoenzyme A kinase</fullName>
    </alternativeName>
</protein>
<evidence type="ECO:0000313" key="7">
    <source>
        <dbReference type="EMBL" id="GGE30519.1"/>
    </source>
</evidence>
<sequence length="198" mass="22748">MKTIVIGITGGIGSGKTTVANFFKDLGVPVFIADEEAKRLMSTSIKLKEQITANFGSEAYKDGQLNREYLASKVFNHKEALEQLNKVVHPAVAEAFLEWKNKQDSTLVAYEAAILFEKNRQEICDYTILVVAPKETKVQRIQHRDNAKRSQIEARMSNQWTDERKMKLADFIIKNEELIKTKEKVQDIYKYLKNIHKI</sequence>
<evidence type="ECO:0000313" key="8">
    <source>
        <dbReference type="Proteomes" id="UP000599179"/>
    </source>
</evidence>
<dbReference type="SUPFAM" id="SSF52540">
    <property type="entry name" value="P-loop containing nucleoside triphosphate hydrolases"/>
    <property type="match status" value="1"/>
</dbReference>
<keyword evidence="5" id="KW-0963">Cytoplasm</keyword>
<keyword evidence="5" id="KW-0808">Transferase</keyword>
<dbReference type="Gene3D" id="3.40.50.300">
    <property type="entry name" value="P-loop containing nucleotide triphosphate hydrolases"/>
    <property type="match status" value="1"/>
</dbReference>
<dbReference type="GO" id="GO:0016301">
    <property type="term" value="F:kinase activity"/>
    <property type="evidence" value="ECO:0007669"/>
    <property type="project" value="UniProtKB-KW"/>
</dbReference>
<name>A0ABQ1SDA6_9FLAO</name>
<keyword evidence="3 5" id="KW-0067">ATP-binding</keyword>
<dbReference type="PROSITE" id="PS51219">
    <property type="entry name" value="DPCK"/>
    <property type="match status" value="1"/>
</dbReference>
<keyword evidence="5 7" id="KW-0418">Kinase</keyword>
<evidence type="ECO:0000256" key="6">
    <source>
        <dbReference type="NCBIfam" id="TIGR00152"/>
    </source>
</evidence>
<keyword evidence="4 5" id="KW-0173">Coenzyme A biosynthesis</keyword>
<comment type="function">
    <text evidence="5">Catalyzes the phosphorylation of the 3'-hydroxyl group of dephosphocoenzyme A to form coenzyme A.</text>
</comment>
<dbReference type="RefSeq" id="WP_188457877.1">
    <property type="nucleotide sequence ID" value="NZ_BMGM01000003.1"/>
</dbReference>
<dbReference type="EC" id="2.7.1.24" evidence="5 6"/>
<organism evidence="7 8">
    <name type="scientific">Psychroflexus planctonicus</name>
    <dbReference type="NCBI Taxonomy" id="1526575"/>
    <lineage>
        <taxon>Bacteria</taxon>
        <taxon>Pseudomonadati</taxon>
        <taxon>Bacteroidota</taxon>
        <taxon>Flavobacteriia</taxon>
        <taxon>Flavobacteriales</taxon>
        <taxon>Flavobacteriaceae</taxon>
        <taxon>Psychroflexus</taxon>
    </lineage>
</organism>
<dbReference type="CDD" id="cd02022">
    <property type="entry name" value="DPCK"/>
    <property type="match status" value="1"/>
</dbReference>
<dbReference type="InterPro" id="IPR027417">
    <property type="entry name" value="P-loop_NTPase"/>
</dbReference>
<evidence type="ECO:0000256" key="1">
    <source>
        <dbReference type="ARBA" id="ARBA00009018"/>
    </source>
</evidence>
<dbReference type="EMBL" id="BMGM01000003">
    <property type="protein sequence ID" value="GGE30519.1"/>
    <property type="molecule type" value="Genomic_DNA"/>
</dbReference>
<evidence type="ECO:0000256" key="4">
    <source>
        <dbReference type="ARBA" id="ARBA00022993"/>
    </source>
</evidence>
<reference evidence="8" key="1">
    <citation type="journal article" date="2019" name="Int. J. Syst. Evol. Microbiol.">
        <title>The Global Catalogue of Microorganisms (GCM) 10K type strain sequencing project: providing services to taxonomists for standard genome sequencing and annotation.</title>
        <authorList>
            <consortium name="The Broad Institute Genomics Platform"/>
            <consortium name="The Broad Institute Genome Sequencing Center for Infectious Disease"/>
            <person name="Wu L."/>
            <person name="Ma J."/>
        </authorList>
    </citation>
    <scope>NUCLEOTIDE SEQUENCE [LARGE SCALE GENOMIC DNA]</scope>
    <source>
        <strain evidence="8">CGMCC 1.12931</strain>
    </source>
</reference>
<accession>A0ABQ1SDA6</accession>
<comment type="catalytic activity">
    <reaction evidence="5">
        <text>3'-dephospho-CoA + ATP = ADP + CoA + H(+)</text>
        <dbReference type="Rhea" id="RHEA:18245"/>
        <dbReference type="ChEBI" id="CHEBI:15378"/>
        <dbReference type="ChEBI" id="CHEBI:30616"/>
        <dbReference type="ChEBI" id="CHEBI:57287"/>
        <dbReference type="ChEBI" id="CHEBI:57328"/>
        <dbReference type="ChEBI" id="CHEBI:456216"/>
        <dbReference type="EC" id="2.7.1.24"/>
    </reaction>
</comment>
<dbReference type="HAMAP" id="MF_00376">
    <property type="entry name" value="Dephospho_CoA_kinase"/>
    <property type="match status" value="1"/>
</dbReference>
<comment type="similarity">
    <text evidence="1 5">Belongs to the CoaE family.</text>
</comment>
<gene>
    <name evidence="5 7" type="primary">coaE</name>
    <name evidence="7" type="ORF">GCM10010832_08720</name>
</gene>
<dbReference type="NCBIfam" id="TIGR00152">
    <property type="entry name" value="dephospho-CoA kinase"/>
    <property type="match status" value="1"/>
</dbReference>
<comment type="caution">
    <text evidence="7">The sequence shown here is derived from an EMBL/GenBank/DDBJ whole genome shotgun (WGS) entry which is preliminary data.</text>
</comment>
<comment type="subcellular location">
    <subcellularLocation>
        <location evidence="5">Cytoplasm</location>
    </subcellularLocation>
</comment>
<comment type="pathway">
    <text evidence="5">Cofactor biosynthesis; coenzyme A biosynthesis; CoA from (R)-pantothenate: step 5/5.</text>
</comment>